<comment type="subcellular location">
    <subcellularLocation>
        <location evidence="2">Cell membrane</location>
        <topology evidence="2">Peripheral membrane protein</topology>
        <orientation evidence="2">Cytoplasmic side</orientation>
    </subcellularLocation>
    <subcellularLocation>
        <location evidence="12">Cytoplasm</location>
    </subcellularLocation>
    <subcellularLocation>
        <location evidence="12">Nucleus</location>
    </subcellularLocation>
</comment>
<dbReference type="InterPro" id="IPR027496">
    <property type="entry name" value="ARD_euk"/>
</dbReference>
<feature type="binding site" evidence="12">
    <location>
        <position position="91"/>
    </location>
    <ligand>
        <name>Ni(2+)</name>
        <dbReference type="ChEBI" id="CHEBI:49786"/>
        <note>for nickel-dependent acireductone dioxygenase activity</note>
    </ligand>
</feature>
<evidence type="ECO:0000256" key="6">
    <source>
        <dbReference type="ARBA" id="ARBA00022723"/>
    </source>
</evidence>
<evidence type="ECO:0000256" key="1">
    <source>
        <dbReference type="ARBA" id="ARBA00000428"/>
    </source>
</evidence>
<dbReference type="Pfam" id="PF03079">
    <property type="entry name" value="ARD"/>
    <property type="match status" value="1"/>
</dbReference>
<keyword evidence="15" id="KW-1185">Reference proteome</keyword>
<feature type="binding site" evidence="12">
    <location>
        <position position="91"/>
    </location>
    <ligand>
        <name>Fe(2+)</name>
        <dbReference type="ChEBI" id="CHEBI:29033"/>
        <note>for iron-dependent acireductone dioxygenase activity</note>
    </ligand>
</feature>
<evidence type="ECO:0000256" key="8">
    <source>
        <dbReference type="ARBA" id="ARBA00023002"/>
    </source>
</evidence>
<keyword evidence="11 12" id="KW-0539">Nucleus</keyword>
<comment type="similarity">
    <text evidence="12">Belongs to the acireductone dioxygenase (ARD) family.</text>
</comment>
<keyword evidence="9 12" id="KW-0408">Iron</keyword>
<dbReference type="AlphaFoldDB" id="A0A212FID1"/>
<keyword evidence="6 12" id="KW-0479">Metal-binding</keyword>
<gene>
    <name evidence="14" type="ORF">KGM_215716</name>
</gene>
<feature type="transmembrane region" description="Helical" evidence="13">
    <location>
        <begin position="203"/>
        <end position="226"/>
    </location>
</feature>
<protein>
    <recommendedName>
        <fullName evidence="12">Acireductone dioxygenase</fullName>
    </recommendedName>
    <alternativeName>
        <fullName evidence="12">Acireductone dioxygenase (Fe(2+)-requiring)</fullName>
        <shortName evidence="12">ARD'</shortName>
        <shortName evidence="12">Fe-ARD</shortName>
        <ecNumber evidence="12">1.13.11.54</ecNumber>
    </alternativeName>
    <alternativeName>
        <fullName evidence="12">Acireductone dioxygenase (Ni(2+)-requiring)</fullName>
        <shortName evidence="12">ARD</shortName>
        <shortName evidence="12">Ni-ARD</shortName>
        <ecNumber evidence="12">1.13.11.53</ecNumber>
    </alternativeName>
</protein>
<feature type="binding site" evidence="12">
    <location>
        <position position="134"/>
    </location>
    <ligand>
        <name>Fe(2+)</name>
        <dbReference type="ChEBI" id="CHEBI:29033"/>
        <note>for iron-dependent acireductone dioxygenase activity</note>
    </ligand>
</feature>
<dbReference type="GO" id="GO:0005506">
    <property type="term" value="F:iron ion binding"/>
    <property type="evidence" value="ECO:0007669"/>
    <property type="project" value="UniProtKB-UniRule"/>
</dbReference>
<feature type="binding site" evidence="12">
    <location>
        <position position="89"/>
    </location>
    <ligand>
        <name>Fe(2+)</name>
        <dbReference type="ChEBI" id="CHEBI:29033"/>
        <note>for iron-dependent acireductone dioxygenase activity</note>
    </ligand>
</feature>
<dbReference type="InterPro" id="IPR014710">
    <property type="entry name" value="RmlC-like_jellyroll"/>
</dbReference>
<dbReference type="CDD" id="cd02232">
    <property type="entry name" value="cupin_ARD"/>
    <property type="match status" value="1"/>
</dbReference>
<comment type="caution">
    <text evidence="14">The sequence shown here is derived from an EMBL/GenBank/DDBJ whole genome shotgun (WGS) entry which is preliminary data.</text>
</comment>
<dbReference type="KEGG" id="dpl:KGM_215716"/>
<evidence type="ECO:0000256" key="5">
    <source>
        <dbReference type="ARBA" id="ARBA00022605"/>
    </source>
</evidence>
<keyword evidence="5 12" id="KW-0028">Amino-acid biosynthesis</keyword>
<dbReference type="EC" id="1.13.11.53" evidence="12"/>
<evidence type="ECO:0000313" key="15">
    <source>
        <dbReference type="Proteomes" id="UP000007151"/>
    </source>
</evidence>
<dbReference type="eggNOG" id="KOG2107">
    <property type="taxonomic scope" value="Eukaryota"/>
</dbReference>
<dbReference type="PANTHER" id="PTHR23418">
    <property type="entry name" value="ACIREDUCTONE DIOXYGENASE"/>
    <property type="match status" value="1"/>
</dbReference>
<feature type="binding site" evidence="12">
    <location>
        <position position="134"/>
    </location>
    <ligand>
        <name>Ni(2+)</name>
        <dbReference type="ChEBI" id="CHEBI:49786"/>
        <note>for nickel-dependent acireductone dioxygenase activity</note>
    </ligand>
</feature>
<evidence type="ECO:0000256" key="3">
    <source>
        <dbReference type="ARBA" id="ARBA00022490"/>
    </source>
</evidence>
<dbReference type="FunFam" id="2.60.120.10:FF:000031">
    <property type="entry name" value="1,2-dihydroxy-3-keto-5-methylthiopentene dioxygenase"/>
    <property type="match status" value="1"/>
</dbReference>
<reference evidence="14 15" key="1">
    <citation type="journal article" date="2011" name="Cell">
        <title>The monarch butterfly genome yields insights into long-distance migration.</title>
        <authorList>
            <person name="Zhan S."/>
            <person name="Merlin C."/>
            <person name="Boore J.L."/>
            <person name="Reppert S.M."/>
        </authorList>
    </citation>
    <scope>NUCLEOTIDE SEQUENCE [LARGE SCALE GENOMIC DNA]</scope>
    <source>
        <strain evidence="14">F-2</strain>
    </source>
</reference>
<evidence type="ECO:0000256" key="11">
    <source>
        <dbReference type="ARBA" id="ARBA00023242"/>
    </source>
</evidence>
<dbReference type="GO" id="GO:0010309">
    <property type="term" value="F:acireductone dioxygenase [iron(II)-requiring] activity"/>
    <property type="evidence" value="ECO:0007669"/>
    <property type="project" value="UniProtKB-UniRule"/>
</dbReference>
<dbReference type="GO" id="GO:0010308">
    <property type="term" value="F:acireductone dioxygenase (Ni2+-requiring) activity"/>
    <property type="evidence" value="ECO:0007669"/>
    <property type="project" value="UniProtKB-UniRule"/>
</dbReference>
<keyword evidence="13" id="KW-0472">Membrane</keyword>
<dbReference type="FunCoup" id="A0A212FID1">
    <property type="interactions" value="364"/>
</dbReference>
<keyword evidence="3 12" id="KW-0963">Cytoplasm</keyword>
<evidence type="ECO:0000256" key="13">
    <source>
        <dbReference type="SAM" id="Phobius"/>
    </source>
</evidence>
<evidence type="ECO:0000256" key="12">
    <source>
        <dbReference type="HAMAP-Rule" id="MF_03154"/>
    </source>
</evidence>
<dbReference type="Gene3D" id="2.60.120.10">
    <property type="entry name" value="Jelly Rolls"/>
    <property type="match status" value="1"/>
</dbReference>
<organism evidence="14 15">
    <name type="scientific">Danaus plexippus plexippus</name>
    <dbReference type="NCBI Taxonomy" id="278856"/>
    <lineage>
        <taxon>Eukaryota</taxon>
        <taxon>Metazoa</taxon>
        <taxon>Ecdysozoa</taxon>
        <taxon>Arthropoda</taxon>
        <taxon>Hexapoda</taxon>
        <taxon>Insecta</taxon>
        <taxon>Pterygota</taxon>
        <taxon>Neoptera</taxon>
        <taxon>Endopterygota</taxon>
        <taxon>Lepidoptera</taxon>
        <taxon>Glossata</taxon>
        <taxon>Ditrysia</taxon>
        <taxon>Papilionoidea</taxon>
        <taxon>Nymphalidae</taxon>
        <taxon>Danainae</taxon>
        <taxon>Danaini</taxon>
        <taxon>Danaina</taxon>
        <taxon>Danaus</taxon>
        <taxon>Danaus</taxon>
    </lineage>
</organism>
<comment type="function">
    <text evidence="12">Catalyzes 2 different reactions between oxygen and the acireductone 1,2-dihydroxy-3-keto-5-methylthiopentene (DHK-MTPene) depending upon the metal bound in the active site. Fe-containing acireductone dioxygenase (Fe-ARD) produces formate and 2-keto-4-methylthiobutyrate (KMTB), the alpha-ketoacid precursor of methionine in the methionine recycle pathway. Ni-containing acireductone dioxygenase (Ni-ARD) produces methylthiopropionate, carbon monoxide and formate, and does not lie on the methionine recycle pathway.</text>
</comment>
<evidence type="ECO:0000313" key="14">
    <source>
        <dbReference type="EMBL" id="OWR53481.1"/>
    </source>
</evidence>
<dbReference type="GO" id="GO:0005737">
    <property type="term" value="C:cytoplasm"/>
    <property type="evidence" value="ECO:0007669"/>
    <property type="project" value="UniProtKB-SubCell"/>
</dbReference>
<feature type="binding site" evidence="12">
    <location>
        <position position="95"/>
    </location>
    <ligand>
        <name>Ni(2+)</name>
        <dbReference type="ChEBI" id="CHEBI:49786"/>
        <note>for nickel-dependent acireductone dioxygenase activity</note>
    </ligand>
</feature>
<feature type="binding site" evidence="12">
    <location>
        <position position="95"/>
    </location>
    <ligand>
        <name>Fe(2+)</name>
        <dbReference type="ChEBI" id="CHEBI:29033"/>
        <note>for iron-dependent acireductone dioxygenase activity</note>
    </ligand>
</feature>
<dbReference type="STRING" id="278856.A0A212FID1"/>
<dbReference type="InParanoid" id="A0A212FID1"/>
<dbReference type="UniPathway" id="UPA00904">
    <property type="reaction ID" value="UER00878"/>
</dbReference>
<evidence type="ECO:0000256" key="9">
    <source>
        <dbReference type="ARBA" id="ARBA00023004"/>
    </source>
</evidence>
<evidence type="ECO:0000256" key="10">
    <source>
        <dbReference type="ARBA" id="ARBA00023167"/>
    </source>
</evidence>
<comment type="catalytic activity">
    <reaction evidence="1 12">
        <text>1,2-dihydroxy-5-(methylsulfanyl)pent-1-en-3-one + O2 = 4-methylsulfanyl-2-oxobutanoate + formate + 2 H(+)</text>
        <dbReference type="Rhea" id="RHEA:24504"/>
        <dbReference type="ChEBI" id="CHEBI:15378"/>
        <dbReference type="ChEBI" id="CHEBI:15379"/>
        <dbReference type="ChEBI" id="CHEBI:15740"/>
        <dbReference type="ChEBI" id="CHEBI:16723"/>
        <dbReference type="ChEBI" id="CHEBI:49252"/>
        <dbReference type="EC" id="1.13.11.54"/>
    </reaction>
</comment>
<dbReference type="SUPFAM" id="SSF51182">
    <property type="entry name" value="RmlC-like cupins"/>
    <property type="match status" value="1"/>
</dbReference>
<dbReference type="EC" id="1.13.11.54" evidence="12"/>
<keyword evidence="13" id="KW-1133">Transmembrane helix</keyword>
<evidence type="ECO:0000256" key="2">
    <source>
        <dbReference type="ARBA" id="ARBA00004413"/>
    </source>
</evidence>
<keyword evidence="7 12" id="KW-0223">Dioxygenase</keyword>
<dbReference type="GO" id="GO:0005886">
    <property type="term" value="C:plasma membrane"/>
    <property type="evidence" value="ECO:0007669"/>
    <property type="project" value="UniProtKB-SubCell"/>
</dbReference>
<comment type="cofactor">
    <cofactor evidence="12">
        <name>Fe(2+)</name>
        <dbReference type="ChEBI" id="CHEBI:29033"/>
    </cofactor>
    <cofactor evidence="12">
        <name>Ni(2+)</name>
        <dbReference type="ChEBI" id="CHEBI:49786"/>
    </cofactor>
    <text evidence="12">Binds either 1 Fe or Ni cation per monomer. Iron-binding promotes an acireductone dioxygenase reaction producing 2-keto-4-methylthiobutyrate, while nickel-binding promotes an acireductone dioxygenase reaction producing 3-(methylsulfanyl)propanoate.</text>
</comment>
<evidence type="ECO:0000256" key="4">
    <source>
        <dbReference type="ARBA" id="ARBA00022596"/>
    </source>
</evidence>
<dbReference type="Proteomes" id="UP000007151">
    <property type="component" value="Unassembled WGS sequence"/>
</dbReference>
<dbReference type="InterPro" id="IPR004313">
    <property type="entry name" value="ARD"/>
</dbReference>
<dbReference type="GO" id="GO:0005634">
    <property type="term" value="C:nucleus"/>
    <property type="evidence" value="ECO:0007669"/>
    <property type="project" value="UniProtKB-SubCell"/>
</dbReference>
<keyword evidence="13" id="KW-0812">Transmembrane</keyword>
<comment type="catalytic activity">
    <reaction evidence="12">
        <text>1,2-dihydroxy-5-(methylsulfanyl)pent-1-en-3-one + O2 = 3-(methylsulfanyl)propanoate + CO + formate + 2 H(+)</text>
        <dbReference type="Rhea" id="RHEA:14161"/>
        <dbReference type="ChEBI" id="CHEBI:15378"/>
        <dbReference type="ChEBI" id="CHEBI:15379"/>
        <dbReference type="ChEBI" id="CHEBI:15740"/>
        <dbReference type="ChEBI" id="CHEBI:17245"/>
        <dbReference type="ChEBI" id="CHEBI:49016"/>
        <dbReference type="ChEBI" id="CHEBI:49252"/>
        <dbReference type="EC" id="1.13.11.53"/>
    </reaction>
</comment>
<dbReference type="GO" id="GO:0016151">
    <property type="term" value="F:nickel cation binding"/>
    <property type="evidence" value="ECO:0007669"/>
    <property type="project" value="UniProtKB-UniRule"/>
</dbReference>
<keyword evidence="8 12" id="KW-0560">Oxidoreductase</keyword>
<proteinExistence type="inferred from homology"/>
<comment type="pathway">
    <text evidence="12">Amino-acid biosynthesis; L-methionine biosynthesis via salvage pathway; L-methionine from S-methyl-5-thio-alpha-D-ribose 1-phosphate: step 5/6.</text>
</comment>
<name>A0A212FID1_DANPL</name>
<keyword evidence="10 12" id="KW-0486">Methionine biosynthesis</keyword>
<accession>A0A212FID1</accession>
<dbReference type="HAMAP" id="MF_03154">
    <property type="entry name" value="Salvage_MtnD_euk"/>
    <property type="match status" value="1"/>
</dbReference>
<dbReference type="InterPro" id="IPR011051">
    <property type="entry name" value="RmlC_Cupin_sf"/>
</dbReference>
<dbReference type="PANTHER" id="PTHR23418:SF0">
    <property type="entry name" value="ACIREDUCTONE DIOXYGENASE"/>
    <property type="match status" value="1"/>
</dbReference>
<feature type="binding site" evidence="12">
    <location>
        <position position="89"/>
    </location>
    <ligand>
        <name>Ni(2+)</name>
        <dbReference type="ChEBI" id="CHEBI:49786"/>
        <note>for nickel-dependent acireductone dioxygenase activity</note>
    </ligand>
</feature>
<keyword evidence="4 12" id="KW-0533">Nickel</keyword>
<evidence type="ECO:0000256" key="7">
    <source>
        <dbReference type="ARBA" id="ARBA00022964"/>
    </source>
</evidence>
<dbReference type="EMBL" id="AGBW02008399">
    <property type="protein sequence ID" value="OWR53481.1"/>
    <property type="molecule type" value="Genomic_DNA"/>
</dbReference>
<sequence>MVKAWYMDNDLSDQRLEHHRNPPEFISLDDLYKKTGVEYFNININTFTTDGVLDKIKKDRGYTYEDEIVCSKECLPNYEEKIKSFIEEHLHTDEEIRLVLDGSGYFDVRDGSDHWIRIAVSAGDMIVIPSGIYHRFTLDTNNFIRAKRFFIGEPVWLPYNRPADEMPCRKDYLHKLEKGFVDANINVLYVLKFLKLRLVKTKFSLDMAEGMIIFTLWYIALAYNYYK</sequence>
<dbReference type="GO" id="GO:0019509">
    <property type="term" value="P:L-methionine salvage from methylthioadenosine"/>
    <property type="evidence" value="ECO:0007669"/>
    <property type="project" value="UniProtKB-UniRule"/>
</dbReference>